<dbReference type="RefSeq" id="WP_326755077.1">
    <property type="nucleotide sequence ID" value="NZ_CP109134.1"/>
</dbReference>
<dbReference type="EMBL" id="CP109134">
    <property type="protein sequence ID" value="WSD09303.1"/>
    <property type="molecule type" value="Genomic_DNA"/>
</dbReference>
<dbReference type="GeneID" id="91546612"/>
<evidence type="ECO:0000313" key="2">
    <source>
        <dbReference type="EMBL" id="WSD09303.1"/>
    </source>
</evidence>
<sequence length="69" mass="7793">MTEEKSPWVGDQVHDAHTGREGVVTDVKNGTYILRPVHSYWGQTWTASGPEGLTVTVSRLERVKREREA</sequence>
<feature type="region of interest" description="Disordered" evidence="1">
    <location>
        <begin position="1"/>
        <end position="22"/>
    </location>
</feature>
<organism evidence="2 3">
    <name type="scientific">Streptomyces hirsutus</name>
    <dbReference type="NCBI Taxonomy" id="35620"/>
    <lineage>
        <taxon>Bacteria</taxon>
        <taxon>Bacillati</taxon>
        <taxon>Actinomycetota</taxon>
        <taxon>Actinomycetes</taxon>
        <taxon>Kitasatosporales</taxon>
        <taxon>Streptomycetaceae</taxon>
        <taxon>Streptomyces</taxon>
    </lineage>
</organism>
<name>A0ABZ1GV55_9ACTN</name>
<dbReference type="Proteomes" id="UP001335325">
    <property type="component" value="Chromosome"/>
</dbReference>
<accession>A0ABZ1GV55</accession>
<protein>
    <recommendedName>
        <fullName evidence="4">DUF1918 domain-containing protein</fullName>
    </recommendedName>
</protein>
<keyword evidence="3" id="KW-1185">Reference proteome</keyword>
<feature type="compositionally biased region" description="Basic and acidic residues" evidence="1">
    <location>
        <begin position="1"/>
        <end position="20"/>
    </location>
</feature>
<gene>
    <name evidence="2" type="ORF">OIE73_28580</name>
</gene>
<proteinExistence type="predicted"/>
<reference evidence="2 3" key="1">
    <citation type="submission" date="2022-10" db="EMBL/GenBank/DDBJ databases">
        <title>The complete genomes of actinobacterial strains from the NBC collection.</title>
        <authorList>
            <person name="Joergensen T.S."/>
            <person name="Alvarez Arevalo M."/>
            <person name="Sterndorff E.B."/>
            <person name="Faurdal D."/>
            <person name="Vuksanovic O."/>
            <person name="Mourched A.-S."/>
            <person name="Charusanti P."/>
            <person name="Shaw S."/>
            <person name="Blin K."/>
            <person name="Weber T."/>
        </authorList>
    </citation>
    <scope>NUCLEOTIDE SEQUENCE [LARGE SCALE GENOMIC DNA]</scope>
    <source>
        <strain evidence="2 3">NBC 01753</strain>
    </source>
</reference>
<evidence type="ECO:0008006" key="4">
    <source>
        <dbReference type="Google" id="ProtNLM"/>
    </source>
</evidence>
<evidence type="ECO:0000256" key="1">
    <source>
        <dbReference type="SAM" id="MobiDB-lite"/>
    </source>
</evidence>
<evidence type="ECO:0000313" key="3">
    <source>
        <dbReference type="Proteomes" id="UP001335325"/>
    </source>
</evidence>